<comment type="caution">
    <text evidence="1">The sequence shown here is derived from an EMBL/GenBank/DDBJ whole genome shotgun (WGS) entry which is preliminary data.</text>
</comment>
<keyword evidence="2" id="KW-1185">Reference proteome</keyword>
<proteinExistence type="predicted"/>
<evidence type="ECO:0000313" key="2">
    <source>
        <dbReference type="Proteomes" id="UP000719412"/>
    </source>
</evidence>
<dbReference type="AlphaFoldDB" id="A0A8J6HLL7"/>
<evidence type="ECO:0000313" key="1">
    <source>
        <dbReference type="EMBL" id="KAH0816904.1"/>
    </source>
</evidence>
<protein>
    <submittedName>
        <fullName evidence="1">Uncharacterized protein</fullName>
    </submittedName>
</protein>
<reference evidence="1" key="1">
    <citation type="journal article" date="2020" name="J Insects Food Feed">
        <title>The yellow mealworm (Tenebrio molitor) genome: a resource for the emerging insects as food and feed industry.</title>
        <authorList>
            <person name="Eriksson T."/>
            <person name="Andere A."/>
            <person name="Kelstrup H."/>
            <person name="Emery V."/>
            <person name="Picard C."/>
        </authorList>
    </citation>
    <scope>NUCLEOTIDE SEQUENCE</scope>
    <source>
        <strain evidence="1">Stoneville</strain>
        <tissue evidence="1">Whole head</tissue>
    </source>
</reference>
<reference evidence="1" key="2">
    <citation type="submission" date="2021-08" db="EMBL/GenBank/DDBJ databases">
        <authorList>
            <person name="Eriksson T."/>
        </authorList>
    </citation>
    <scope>NUCLEOTIDE SEQUENCE</scope>
    <source>
        <strain evidence="1">Stoneville</strain>
        <tissue evidence="1">Whole head</tissue>
    </source>
</reference>
<gene>
    <name evidence="1" type="ORF">GEV33_005887</name>
</gene>
<dbReference type="Proteomes" id="UP000719412">
    <property type="component" value="Unassembled WGS sequence"/>
</dbReference>
<name>A0A8J6HLL7_TENMO</name>
<accession>A0A8J6HLL7</accession>
<sequence>MVKLYNVAESFRQNSDMLGQAGRVGVDSTNWSNILWNSKQLLDCSWDSVLSNGVLWYSSQLSNSLDSSQLSNGLDSSQLLWYSTQLLSNTLLDSAQLGNLLLLLLDFVQLFNGLFDIVQLGNSLLDSVQLGNLLLHSTELTNLLLLLLDLVQLFNVLLNSLLNFVQLFNLLLLLDCVQLGNGLWYTDRNLALDVRDLLGADQSQKSIASSNSAARK</sequence>
<dbReference type="EMBL" id="JABDTM020020732">
    <property type="protein sequence ID" value="KAH0816904.1"/>
    <property type="molecule type" value="Genomic_DNA"/>
</dbReference>
<organism evidence="1 2">
    <name type="scientific">Tenebrio molitor</name>
    <name type="common">Yellow mealworm beetle</name>
    <dbReference type="NCBI Taxonomy" id="7067"/>
    <lineage>
        <taxon>Eukaryota</taxon>
        <taxon>Metazoa</taxon>
        <taxon>Ecdysozoa</taxon>
        <taxon>Arthropoda</taxon>
        <taxon>Hexapoda</taxon>
        <taxon>Insecta</taxon>
        <taxon>Pterygota</taxon>
        <taxon>Neoptera</taxon>
        <taxon>Endopterygota</taxon>
        <taxon>Coleoptera</taxon>
        <taxon>Polyphaga</taxon>
        <taxon>Cucujiformia</taxon>
        <taxon>Tenebrionidae</taxon>
        <taxon>Tenebrio</taxon>
    </lineage>
</organism>